<organism evidence="6 7">
    <name type="scientific">Pseudolycoriella hygida</name>
    <dbReference type="NCBI Taxonomy" id="35572"/>
    <lineage>
        <taxon>Eukaryota</taxon>
        <taxon>Metazoa</taxon>
        <taxon>Ecdysozoa</taxon>
        <taxon>Arthropoda</taxon>
        <taxon>Hexapoda</taxon>
        <taxon>Insecta</taxon>
        <taxon>Pterygota</taxon>
        <taxon>Neoptera</taxon>
        <taxon>Endopterygota</taxon>
        <taxon>Diptera</taxon>
        <taxon>Nematocera</taxon>
        <taxon>Sciaroidea</taxon>
        <taxon>Sciaridae</taxon>
        <taxon>Pseudolycoriella</taxon>
    </lineage>
</organism>
<dbReference type="Proteomes" id="UP001151699">
    <property type="component" value="Unassembled WGS sequence"/>
</dbReference>
<sequence>MGFSLDLFFGKIDDSFICVICAQVLEIPVESTCEHIFCNQCIEDWLAIRSTCPVCRISMVRNLKPAARYFRNLLDKLERKCDYESSRCSSVLKLDNFADHINNHCVYNPNSKKTCDKGCNTIITRREYETESCFSHLSKALKKLEDKQVEQAKFPRWQLCYNMNISLSEPNILEYAQWNAPQE</sequence>
<evidence type="ECO:0000256" key="4">
    <source>
        <dbReference type="PROSITE-ProRule" id="PRU00175"/>
    </source>
</evidence>
<name>A0A9Q0MI74_9DIPT</name>
<feature type="domain" description="RING-type" evidence="5">
    <location>
        <begin position="18"/>
        <end position="56"/>
    </location>
</feature>
<dbReference type="PROSITE" id="PS50089">
    <property type="entry name" value="ZF_RING_2"/>
    <property type="match status" value="1"/>
</dbReference>
<dbReference type="GO" id="GO:0008270">
    <property type="term" value="F:zinc ion binding"/>
    <property type="evidence" value="ECO:0007669"/>
    <property type="project" value="UniProtKB-KW"/>
</dbReference>
<evidence type="ECO:0000313" key="7">
    <source>
        <dbReference type="Proteomes" id="UP001151699"/>
    </source>
</evidence>
<reference evidence="6" key="1">
    <citation type="submission" date="2022-07" db="EMBL/GenBank/DDBJ databases">
        <authorList>
            <person name="Trinca V."/>
            <person name="Uliana J.V.C."/>
            <person name="Torres T.T."/>
            <person name="Ward R.J."/>
            <person name="Monesi N."/>
        </authorList>
    </citation>
    <scope>NUCLEOTIDE SEQUENCE</scope>
    <source>
        <strain evidence="6">HSMRA1968</strain>
        <tissue evidence="6">Whole embryos</tissue>
    </source>
</reference>
<keyword evidence="1" id="KW-0479">Metal-binding</keyword>
<keyword evidence="3" id="KW-0862">Zinc</keyword>
<keyword evidence="7" id="KW-1185">Reference proteome</keyword>
<dbReference type="SMART" id="SM00184">
    <property type="entry name" value="RING"/>
    <property type="match status" value="1"/>
</dbReference>
<gene>
    <name evidence="6" type="primary">Rnf41_3</name>
    <name evidence="6" type="ORF">Bhyg_16186</name>
</gene>
<dbReference type="InterPro" id="IPR001841">
    <property type="entry name" value="Znf_RING"/>
</dbReference>
<dbReference type="AlphaFoldDB" id="A0A9Q0MI74"/>
<evidence type="ECO:0000256" key="1">
    <source>
        <dbReference type="ARBA" id="ARBA00022723"/>
    </source>
</evidence>
<dbReference type="InterPro" id="IPR017907">
    <property type="entry name" value="Znf_RING_CS"/>
</dbReference>
<keyword evidence="2 4" id="KW-0863">Zinc-finger</keyword>
<dbReference type="Pfam" id="PF13639">
    <property type="entry name" value="zf-RING_2"/>
    <property type="match status" value="1"/>
</dbReference>
<evidence type="ECO:0000259" key="5">
    <source>
        <dbReference type="PROSITE" id="PS50089"/>
    </source>
</evidence>
<dbReference type="PANTHER" id="PTHR10131:SF157">
    <property type="entry name" value="RECEPTOR-ASSOCIATED FACTOR, PUTATIVE-RELATED"/>
    <property type="match status" value="1"/>
</dbReference>
<dbReference type="PROSITE" id="PS00518">
    <property type="entry name" value="ZF_RING_1"/>
    <property type="match status" value="1"/>
</dbReference>
<dbReference type="GO" id="GO:0043122">
    <property type="term" value="P:regulation of canonical NF-kappaB signal transduction"/>
    <property type="evidence" value="ECO:0007669"/>
    <property type="project" value="TreeGrafter"/>
</dbReference>
<accession>A0A9Q0MI74</accession>
<dbReference type="InterPro" id="IPR013083">
    <property type="entry name" value="Znf_RING/FYVE/PHD"/>
</dbReference>
<comment type="caution">
    <text evidence="6">The sequence shown here is derived from an EMBL/GenBank/DDBJ whole genome shotgun (WGS) entry which is preliminary data.</text>
</comment>
<dbReference type="SUPFAM" id="SSF57850">
    <property type="entry name" value="RING/U-box"/>
    <property type="match status" value="1"/>
</dbReference>
<evidence type="ECO:0000313" key="6">
    <source>
        <dbReference type="EMBL" id="KAJ6603994.1"/>
    </source>
</evidence>
<dbReference type="PANTHER" id="PTHR10131">
    <property type="entry name" value="TNF RECEPTOR ASSOCIATED FACTOR"/>
    <property type="match status" value="1"/>
</dbReference>
<dbReference type="EMBL" id="WJQU01005940">
    <property type="protein sequence ID" value="KAJ6603994.1"/>
    <property type="molecule type" value="Genomic_DNA"/>
</dbReference>
<dbReference type="Gene3D" id="3.30.40.10">
    <property type="entry name" value="Zinc/RING finger domain, C3HC4 (zinc finger)"/>
    <property type="match status" value="1"/>
</dbReference>
<evidence type="ECO:0000256" key="2">
    <source>
        <dbReference type="ARBA" id="ARBA00022771"/>
    </source>
</evidence>
<protein>
    <submittedName>
        <fullName evidence="6">E3 ubiquitin-protein ligase NRDP1</fullName>
    </submittedName>
</protein>
<proteinExistence type="predicted"/>
<evidence type="ECO:0000256" key="3">
    <source>
        <dbReference type="ARBA" id="ARBA00022833"/>
    </source>
</evidence>
<dbReference type="OrthoDB" id="7759476at2759"/>